<gene>
    <name evidence="3" type="ORF">BT63DRAFT_451843</name>
</gene>
<keyword evidence="4" id="KW-1185">Reference proteome</keyword>
<reference evidence="3" key="1">
    <citation type="journal article" date="2020" name="Stud. Mycol.">
        <title>101 Dothideomycetes genomes: a test case for predicting lifestyles and emergence of pathogens.</title>
        <authorList>
            <person name="Haridas S."/>
            <person name="Albert R."/>
            <person name="Binder M."/>
            <person name="Bloem J."/>
            <person name="Labutti K."/>
            <person name="Salamov A."/>
            <person name="Andreopoulos B."/>
            <person name="Baker S."/>
            <person name="Barry K."/>
            <person name="Bills G."/>
            <person name="Bluhm B."/>
            <person name="Cannon C."/>
            <person name="Castanera R."/>
            <person name="Culley D."/>
            <person name="Daum C."/>
            <person name="Ezra D."/>
            <person name="Gonzalez J."/>
            <person name="Henrissat B."/>
            <person name="Kuo A."/>
            <person name="Liang C."/>
            <person name="Lipzen A."/>
            <person name="Lutzoni F."/>
            <person name="Magnuson J."/>
            <person name="Mondo S."/>
            <person name="Nolan M."/>
            <person name="Ohm R."/>
            <person name="Pangilinan J."/>
            <person name="Park H.-J."/>
            <person name="Ramirez L."/>
            <person name="Alfaro M."/>
            <person name="Sun H."/>
            <person name="Tritt A."/>
            <person name="Yoshinaga Y."/>
            <person name="Zwiers L.-H."/>
            <person name="Turgeon B."/>
            <person name="Goodwin S."/>
            <person name="Spatafora J."/>
            <person name="Crous P."/>
            <person name="Grigoriev I."/>
        </authorList>
    </citation>
    <scope>NUCLEOTIDE SEQUENCE</scope>
    <source>
        <strain evidence="3">CBS 115976</strain>
    </source>
</reference>
<evidence type="ECO:0000313" key="3">
    <source>
        <dbReference type="EMBL" id="KAF2673786.1"/>
    </source>
</evidence>
<proteinExistence type="predicted"/>
<keyword evidence="2" id="KW-0812">Transmembrane</keyword>
<keyword evidence="2" id="KW-0472">Membrane</keyword>
<feature type="transmembrane region" description="Helical" evidence="2">
    <location>
        <begin position="61"/>
        <end position="82"/>
    </location>
</feature>
<protein>
    <submittedName>
        <fullName evidence="3">Uncharacterized protein</fullName>
    </submittedName>
</protein>
<feature type="compositionally biased region" description="Low complexity" evidence="1">
    <location>
        <begin position="453"/>
        <end position="469"/>
    </location>
</feature>
<feature type="transmembrane region" description="Helical" evidence="2">
    <location>
        <begin position="114"/>
        <end position="134"/>
    </location>
</feature>
<feature type="transmembrane region" description="Helical" evidence="2">
    <location>
        <begin position="30"/>
        <end position="55"/>
    </location>
</feature>
<dbReference type="OrthoDB" id="3944567at2759"/>
<dbReference type="AlphaFoldDB" id="A0A6A6UPY5"/>
<evidence type="ECO:0000256" key="2">
    <source>
        <dbReference type="SAM" id="Phobius"/>
    </source>
</evidence>
<feature type="compositionally biased region" description="Basic and acidic residues" evidence="1">
    <location>
        <begin position="237"/>
        <end position="247"/>
    </location>
</feature>
<feature type="region of interest" description="Disordered" evidence="1">
    <location>
        <begin position="230"/>
        <end position="256"/>
    </location>
</feature>
<organism evidence="3 4">
    <name type="scientific">Microthyrium microscopicum</name>
    <dbReference type="NCBI Taxonomy" id="703497"/>
    <lineage>
        <taxon>Eukaryota</taxon>
        <taxon>Fungi</taxon>
        <taxon>Dikarya</taxon>
        <taxon>Ascomycota</taxon>
        <taxon>Pezizomycotina</taxon>
        <taxon>Dothideomycetes</taxon>
        <taxon>Dothideomycetes incertae sedis</taxon>
        <taxon>Microthyriales</taxon>
        <taxon>Microthyriaceae</taxon>
        <taxon>Microthyrium</taxon>
    </lineage>
</organism>
<feature type="region of interest" description="Disordered" evidence="1">
    <location>
        <begin position="449"/>
        <end position="496"/>
    </location>
</feature>
<name>A0A6A6UPY5_9PEZI</name>
<dbReference type="Proteomes" id="UP000799302">
    <property type="component" value="Unassembled WGS sequence"/>
</dbReference>
<dbReference type="EMBL" id="MU004231">
    <property type="protein sequence ID" value="KAF2673786.1"/>
    <property type="molecule type" value="Genomic_DNA"/>
</dbReference>
<evidence type="ECO:0000313" key="4">
    <source>
        <dbReference type="Proteomes" id="UP000799302"/>
    </source>
</evidence>
<accession>A0A6A6UPY5</accession>
<evidence type="ECO:0000256" key="1">
    <source>
        <dbReference type="SAM" id="MobiDB-lite"/>
    </source>
</evidence>
<feature type="compositionally biased region" description="Low complexity" evidence="1">
    <location>
        <begin position="486"/>
        <end position="495"/>
    </location>
</feature>
<keyword evidence="2" id="KW-1133">Transmembrane helix</keyword>
<sequence>MFRFGDFRSARNRFSVNTFIEARERKTLSLGITLSLHLLLWLSTCGLILSGYTIAAPVDGTLVPSAILVILASICSIVYVVLHHIFARRRYITIEYGEQPDSPLRQPRYIVARLGGLITLLWLCSTGWGIIVAARRPVCLNNHVGTPPSWQAGLPCRCHRGATAISMLLLVVSCVLFVLMQWDASPFDSHLLGHFSVADMQANDTASVSSDPKDELGAPMIRDISLPLPKDLPPLPKDYETREKHVDPPMSQSRNPVLQGEALSRSAYVLPELLFEPDQPTVIVNTISVSQVELQHPRPIRRIASASSLMPTPKPIHRAHRLHRRSLSAGSVYPQHKPLYKPTMIDYRGSSFMHPATNARSAAPSAWTAVHPPRHGYAKPQRRGTVATIRHGQLGSVPYNNHPYLSRARTAYSSSSSSSSLSSGPYPAASWSNFPMPPNSRAIVRQGVHRATSSFGSSSSGYGRSNISSQLSDHLEEDEDAITEFSSSSNGSNRSAATARYYNERIPSSVRRPADPYARYNVLKKSRSTTAIRGGNW</sequence>